<dbReference type="VEuPathDB" id="FungiDB:MFRU_002g00170"/>
<dbReference type="Pfam" id="PF12799">
    <property type="entry name" value="LRR_4"/>
    <property type="match status" value="2"/>
</dbReference>
<feature type="region of interest" description="Disordered" evidence="3">
    <location>
        <begin position="1"/>
        <end position="47"/>
    </location>
</feature>
<dbReference type="PROSITE" id="PS51450">
    <property type="entry name" value="LRR"/>
    <property type="match status" value="8"/>
</dbReference>
<keyword evidence="5" id="KW-1185">Reference proteome</keyword>
<dbReference type="FunFam" id="3.80.10.10:FF:000446">
    <property type="entry name" value="Protein phosphatase 1 regulatory subunit SDS22"/>
    <property type="match status" value="1"/>
</dbReference>
<comment type="caution">
    <text evidence="4">The sequence shown here is derived from an EMBL/GenBank/DDBJ whole genome shotgun (WGS) entry which is preliminary data.</text>
</comment>
<dbReference type="SMART" id="SM00365">
    <property type="entry name" value="LRR_SD22"/>
    <property type="match status" value="10"/>
</dbReference>
<protein>
    <recommendedName>
        <fullName evidence="6">Protein phosphatase 1 regulatory subunit 7</fullName>
    </recommendedName>
</protein>
<evidence type="ECO:0000313" key="4">
    <source>
        <dbReference type="EMBL" id="KAA8575551.1"/>
    </source>
</evidence>
<accession>A0A5M9K1Z9</accession>
<sequence length="465" mass="52957">MTMSNEQEHKTVAGLSHISINGEDAKGHDAQESTPPRNSSGWDGKLRIEKEKGKKLELLNPEAISDPEYSDEENVVPGEIINADEDLLDDYPPDTDEIDLVHARISSIPSLRLSRFPKVQRLCLRQNTISTIEDLAPLAATLTDLDLYDNLIAHIRGLEDLIHLTSLDLSFNKLKHIKKINHLTSLTDLYFVQNKITTIENLDGLTKLRNLELAANRIREIQGLETLIGLEELWLGKNKITEMKNLDALQNLKILSIQSNRIRDITGLDKLSALEELYISHNALTTLSGLESCSQLRVLDISNNQVSSLAGIQGLKEIEEVWASYNQIADFNDVEENLKDKEKLNTVYFEGNPLQLRAPALLMLPLLEFRRSQFIQAEGVGFLTGKCQKGVHANTWHEDIIAWRWSSWWESIGFHGYHRIQNGNYQCCIAQYMLDLYEWHDFISSHVKYLDNIAGNEANRKRNRI</sequence>
<organism evidence="4 5">
    <name type="scientific">Monilinia fructicola</name>
    <name type="common">Brown rot fungus</name>
    <name type="synonym">Ciboria fructicola</name>
    <dbReference type="NCBI Taxonomy" id="38448"/>
    <lineage>
        <taxon>Eukaryota</taxon>
        <taxon>Fungi</taxon>
        <taxon>Dikarya</taxon>
        <taxon>Ascomycota</taxon>
        <taxon>Pezizomycotina</taxon>
        <taxon>Leotiomycetes</taxon>
        <taxon>Helotiales</taxon>
        <taxon>Sclerotiniaceae</taxon>
        <taxon>Monilinia</taxon>
    </lineage>
</organism>
<dbReference type="InterPro" id="IPR001611">
    <property type="entry name" value="Leu-rich_rpt"/>
</dbReference>
<evidence type="ECO:0008006" key="6">
    <source>
        <dbReference type="Google" id="ProtNLM"/>
    </source>
</evidence>
<proteinExistence type="predicted"/>
<reference evidence="4 5" key="1">
    <citation type="submission" date="2019-06" db="EMBL/GenBank/DDBJ databases">
        <title>Genome Sequence of the Brown Rot Fungal Pathogen Monilinia fructicola.</title>
        <authorList>
            <person name="De Miccolis Angelini R.M."/>
            <person name="Landi L."/>
            <person name="Abate D."/>
            <person name="Pollastro S."/>
            <person name="Romanazzi G."/>
            <person name="Faretra F."/>
        </authorList>
    </citation>
    <scope>NUCLEOTIDE SEQUENCE [LARGE SCALE GENOMIC DNA]</scope>
    <source>
        <strain evidence="4 5">Mfrc123</strain>
    </source>
</reference>
<dbReference type="AlphaFoldDB" id="A0A5M9K1Z9"/>
<dbReference type="SMART" id="SM00369">
    <property type="entry name" value="LRR_TYP"/>
    <property type="match status" value="6"/>
</dbReference>
<dbReference type="Gene3D" id="3.80.10.10">
    <property type="entry name" value="Ribonuclease Inhibitor"/>
    <property type="match status" value="2"/>
</dbReference>
<dbReference type="SUPFAM" id="SSF52058">
    <property type="entry name" value="L domain-like"/>
    <property type="match status" value="1"/>
</dbReference>
<evidence type="ECO:0000313" key="5">
    <source>
        <dbReference type="Proteomes" id="UP000322873"/>
    </source>
</evidence>
<dbReference type="EMBL" id="VICG01000002">
    <property type="protein sequence ID" value="KAA8575551.1"/>
    <property type="molecule type" value="Genomic_DNA"/>
</dbReference>
<evidence type="ECO:0000256" key="1">
    <source>
        <dbReference type="ARBA" id="ARBA00022614"/>
    </source>
</evidence>
<dbReference type="InterPro" id="IPR032675">
    <property type="entry name" value="LRR_dom_sf"/>
</dbReference>
<dbReference type="PANTHER" id="PTHR46652">
    <property type="entry name" value="LEUCINE-RICH REPEAT AND IQ DOMAIN-CONTAINING PROTEIN 1-RELATED"/>
    <property type="match status" value="1"/>
</dbReference>
<feature type="compositionally biased region" description="Basic and acidic residues" evidence="3">
    <location>
        <begin position="1"/>
        <end position="11"/>
    </location>
</feature>
<name>A0A5M9K1Z9_MONFR</name>
<gene>
    <name evidence="4" type="ORF">EYC84_004692</name>
</gene>
<dbReference type="PANTHER" id="PTHR46652:SF3">
    <property type="entry name" value="LEUCINE-RICH REPEAT-CONTAINING PROTEIN 9"/>
    <property type="match status" value="1"/>
</dbReference>
<evidence type="ECO:0000256" key="3">
    <source>
        <dbReference type="SAM" id="MobiDB-lite"/>
    </source>
</evidence>
<dbReference type="Pfam" id="PF13855">
    <property type="entry name" value="LRR_8"/>
    <property type="match status" value="1"/>
</dbReference>
<dbReference type="Proteomes" id="UP000322873">
    <property type="component" value="Unassembled WGS sequence"/>
</dbReference>
<dbReference type="InterPro" id="IPR025875">
    <property type="entry name" value="Leu-rich_rpt_4"/>
</dbReference>
<keyword evidence="2" id="KW-0677">Repeat</keyword>
<evidence type="ECO:0000256" key="2">
    <source>
        <dbReference type="ARBA" id="ARBA00022737"/>
    </source>
</evidence>
<dbReference type="InterPro" id="IPR050836">
    <property type="entry name" value="SDS22/Internalin_LRR"/>
</dbReference>
<dbReference type="InterPro" id="IPR003591">
    <property type="entry name" value="Leu-rich_rpt_typical-subtyp"/>
</dbReference>
<feature type="compositionally biased region" description="Polar residues" evidence="3">
    <location>
        <begin position="32"/>
        <end position="41"/>
    </location>
</feature>
<keyword evidence="1" id="KW-0433">Leucine-rich repeat</keyword>